<evidence type="ECO:0000313" key="3">
    <source>
        <dbReference type="EMBL" id="GAA1577622.1"/>
    </source>
</evidence>
<evidence type="ECO:0000256" key="1">
    <source>
        <dbReference type="SAM" id="SignalP"/>
    </source>
</evidence>
<dbReference type="SMART" id="SM00909">
    <property type="entry name" value="Germane"/>
    <property type="match status" value="1"/>
</dbReference>
<organism evidence="3 4">
    <name type="scientific">Kribbella hippodromi</name>
    <dbReference type="NCBI Taxonomy" id="434347"/>
    <lineage>
        <taxon>Bacteria</taxon>
        <taxon>Bacillati</taxon>
        <taxon>Actinomycetota</taxon>
        <taxon>Actinomycetes</taxon>
        <taxon>Propionibacteriales</taxon>
        <taxon>Kribbellaceae</taxon>
        <taxon>Kribbella</taxon>
    </lineage>
</organism>
<comment type="caution">
    <text evidence="3">The sequence shown here is derived from an EMBL/GenBank/DDBJ whole genome shotgun (WGS) entry which is preliminary data.</text>
</comment>
<dbReference type="Pfam" id="PF25976">
    <property type="entry name" value="LpqB_N"/>
    <property type="match status" value="1"/>
</dbReference>
<dbReference type="InterPro" id="IPR059026">
    <property type="entry name" value="LpqB_N"/>
</dbReference>
<dbReference type="Pfam" id="PF10646">
    <property type="entry name" value="Germane"/>
    <property type="match status" value="1"/>
</dbReference>
<reference evidence="3 4" key="1">
    <citation type="journal article" date="2019" name="Int. J. Syst. Evol. Microbiol.">
        <title>The Global Catalogue of Microorganisms (GCM) 10K type strain sequencing project: providing services to taxonomists for standard genome sequencing and annotation.</title>
        <authorList>
            <consortium name="The Broad Institute Genomics Platform"/>
            <consortium name="The Broad Institute Genome Sequencing Center for Infectious Disease"/>
            <person name="Wu L."/>
            <person name="Ma J."/>
        </authorList>
    </citation>
    <scope>NUCLEOTIDE SEQUENCE [LARGE SCALE GENOMIC DNA]</scope>
    <source>
        <strain evidence="3 4">JCM 15572</strain>
    </source>
</reference>
<sequence length="588" mass="63169">MKRVLPFVLLAALLLGGCATVPTQGTIRSGDRQGIAPDLGGVGVEAKPPRPNVDELSLVSGFLEAMSDSQAYDVARQYMTSDAAAKWQPEAQTIVYDQTPDSLTRKGDGIQLTARKIATIGPRGEWIPAPANARADFFFKLKKVENQFRVDSVPPGAYLGSNQVDLKLAPRDLYFFNPTRDMLVPDPVYLPVNLSQGQAATQLVQELLKGPTGRLGNGVVSLAPPGTEVQVSVPTEFGVATVALNDAASGLRDQDRRLLAAQIVWTLNQINVRAKITVGGAPLLPDDPDVLPFTSFSQFDPQVPGAALTKLFGLREKRIQRIVGLDGASDIASQPLNGGPLWAHPAESFAVTLRGDAGAIVTSDKKQVLYGVLDTSDKNKDAVSVKVDGDTLTPSFDNQDNLWILDRANDEHPRLQVREHDGKLTPVTVDFGGDTPVSFRIAPDGVRALLVMHSRTTDQNYVQTATVQTKDGGKQMLLTEFRPLQLALTSISDAAWNKQGILVIGASSKVSNSARQAWLVNTDGSSLQLLPGSSPDFRPEHVASNPNKDTLPVIQDDTGQIHWLSKDLLWVSMDSDGAGAAITPTYPG</sequence>
<dbReference type="SUPFAM" id="SSF101898">
    <property type="entry name" value="NHL repeat"/>
    <property type="match status" value="1"/>
</dbReference>
<dbReference type="InterPro" id="IPR019606">
    <property type="entry name" value="GerMN"/>
</dbReference>
<dbReference type="Pfam" id="PF10647">
    <property type="entry name" value="Gmad1"/>
    <property type="match status" value="1"/>
</dbReference>
<proteinExistence type="predicted"/>
<dbReference type="Proteomes" id="UP001501705">
    <property type="component" value="Unassembled WGS sequence"/>
</dbReference>
<dbReference type="InterPro" id="IPR018910">
    <property type="entry name" value="LpqB_C"/>
</dbReference>
<accession>A0ABN2DKB6</accession>
<feature type="domain" description="GerMN" evidence="2">
    <location>
        <begin position="200"/>
        <end position="287"/>
    </location>
</feature>
<gene>
    <name evidence="3" type="ORF">GCM10009804_37740</name>
</gene>
<keyword evidence="4" id="KW-1185">Reference proteome</keyword>
<feature type="chain" id="PRO_5045516187" description="GerMN domain-containing protein" evidence="1">
    <location>
        <begin position="20"/>
        <end position="588"/>
    </location>
</feature>
<dbReference type="RefSeq" id="WP_344234880.1">
    <property type="nucleotide sequence ID" value="NZ_BAAAPH010000011.1"/>
</dbReference>
<evidence type="ECO:0000313" key="4">
    <source>
        <dbReference type="Proteomes" id="UP001501705"/>
    </source>
</evidence>
<dbReference type="PROSITE" id="PS51257">
    <property type="entry name" value="PROKAR_LIPOPROTEIN"/>
    <property type="match status" value="1"/>
</dbReference>
<dbReference type="EMBL" id="BAAAPH010000011">
    <property type="protein sequence ID" value="GAA1577622.1"/>
    <property type="molecule type" value="Genomic_DNA"/>
</dbReference>
<protein>
    <recommendedName>
        <fullName evidence="2">GerMN domain-containing protein</fullName>
    </recommendedName>
</protein>
<evidence type="ECO:0000259" key="2">
    <source>
        <dbReference type="SMART" id="SM00909"/>
    </source>
</evidence>
<name>A0ABN2DKB6_9ACTN</name>
<feature type="signal peptide" evidence="1">
    <location>
        <begin position="1"/>
        <end position="19"/>
    </location>
</feature>
<keyword evidence="1" id="KW-0732">Signal</keyword>